<name>A0A1G5SE24_9PROT</name>
<dbReference type="STRING" id="51642.NSMM_380068"/>
<keyword evidence="2" id="KW-1185">Reference proteome</keyword>
<evidence type="ECO:0000313" key="2">
    <source>
        <dbReference type="Proteomes" id="UP000198729"/>
    </source>
</evidence>
<dbReference type="Gene3D" id="2.130.10.10">
    <property type="entry name" value="YVTN repeat-like/Quinoprotein amine dehydrogenase"/>
    <property type="match status" value="1"/>
</dbReference>
<dbReference type="InterPro" id="IPR051200">
    <property type="entry name" value="Host-pathogen_enzymatic-act"/>
</dbReference>
<organism evidence="1 2">
    <name type="scientific">Nitrosomonas mobilis</name>
    <dbReference type="NCBI Taxonomy" id="51642"/>
    <lineage>
        <taxon>Bacteria</taxon>
        <taxon>Pseudomonadati</taxon>
        <taxon>Pseudomonadota</taxon>
        <taxon>Betaproteobacteria</taxon>
        <taxon>Nitrosomonadales</taxon>
        <taxon>Nitrosomonadaceae</taxon>
        <taxon>Nitrosomonas</taxon>
    </lineage>
</organism>
<evidence type="ECO:0000313" key="1">
    <source>
        <dbReference type="EMBL" id="SCZ85446.1"/>
    </source>
</evidence>
<dbReference type="RefSeq" id="WP_090285733.1">
    <property type="nucleotide sequence ID" value="NZ_FMWO01000045.1"/>
</dbReference>
<proteinExistence type="predicted"/>
<reference evidence="1 2" key="1">
    <citation type="submission" date="2016-10" db="EMBL/GenBank/DDBJ databases">
        <authorList>
            <person name="de Groot N.N."/>
        </authorList>
    </citation>
    <scope>NUCLEOTIDE SEQUENCE [LARGE SCALE GENOMIC DNA]</scope>
    <source>
        <strain evidence="1">1</strain>
    </source>
</reference>
<dbReference type="EMBL" id="FMWO01000045">
    <property type="protein sequence ID" value="SCZ85446.1"/>
    <property type="molecule type" value="Genomic_DNA"/>
</dbReference>
<dbReference type="InterPro" id="IPR011048">
    <property type="entry name" value="Haem_d1_sf"/>
</dbReference>
<gene>
    <name evidence="1" type="ORF">NSMM_380068</name>
</gene>
<dbReference type="Proteomes" id="UP000198729">
    <property type="component" value="Unassembled WGS sequence"/>
</dbReference>
<dbReference type="InterPro" id="IPR015943">
    <property type="entry name" value="WD40/YVTN_repeat-like_dom_sf"/>
</dbReference>
<dbReference type="PANTHER" id="PTHR47197:SF3">
    <property type="entry name" value="DIHYDRO-HEME D1 DEHYDROGENASE"/>
    <property type="match status" value="1"/>
</dbReference>
<dbReference type="OrthoDB" id="9774579at2"/>
<protein>
    <submittedName>
        <fullName evidence="1">Uncharacterized protein</fullName>
    </submittedName>
</protein>
<sequence length="595" mass="65102">MAGNTTHAAAESNLDIQMSARATNNLTTTESPIVAGEAAKISFNITGKYDDGAVSGLHPGAWIRPRLAGQPDCKDAVRNYLTVGPNSSRDIDLNSYSFITLNEDNSVGVMDPRLNLASANLLALRKLESPVTDWHLNQTTGEIFLSQPKSRQLGIVSALNGNVLATIALPVAPKKIVAIDNDNLLWIAGQQALMIVDTDTRQLLQTVPLKSNAILLALSSERERLWAYSPDDGELIAVDTVSLVTLWRRKVPRQLSDIAYSAHADRLYFGSHDQQTITTLYPGRDTEITTVALQGVPEKIHITPDGHWLIALDTAQKQLIIIDTAINQVIHYLLFEHEFDQLVFSEQFAYLHHTTSARVSLINLNSLSDSEPPALIEVSFGVTPPGKQSADLPMIVPLPEGGAVIVNNPADKTLFLYMEDGMLAPTNAFKVYTAAPLAVLIHDKSFAETRPGQYETVTMVPRPGDYELVFYLSSPLTVACMPLQVEGSGTAVAEVFKSSVDAIKLAPSSYKAGEPAEVKIRLITNSYVANTDVQMLFFKPGSNWQRRISARANHKMEVSAPITFPEQGQYLLGIQSDSLKFGLKQNTMQTLEVTR</sequence>
<dbReference type="SUPFAM" id="SSF51004">
    <property type="entry name" value="C-terminal (heme d1) domain of cytochrome cd1-nitrite reductase"/>
    <property type="match status" value="1"/>
</dbReference>
<dbReference type="AlphaFoldDB" id="A0A1G5SE24"/>
<dbReference type="PANTHER" id="PTHR47197">
    <property type="entry name" value="PROTEIN NIRF"/>
    <property type="match status" value="1"/>
</dbReference>
<accession>A0A1G5SE24</accession>